<dbReference type="PANTHER" id="PTHR30204">
    <property type="entry name" value="REDOX-CYCLING DRUG-SENSING TRANSCRIPTIONAL ACTIVATOR SOXR"/>
    <property type="match status" value="1"/>
</dbReference>
<gene>
    <name evidence="6" type="ORF">SAMN02745134_00098</name>
</gene>
<keyword evidence="4" id="KW-0804">Transcription</keyword>
<evidence type="ECO:0000256" key="4">
    <source>
        <dbReference type="ARBA" id="ARBA00023163"/>
    </source>
</evidence>
<accession>A0A1W1WZF6</accession>
<feature type="domain" description="HTH merR-type" evidence="5">
    <location>
        <begin position="2"/>
        <end position="71"/>
    </location>
</feature>
<dbReference type="GO" id="GO:0003700">
    <property type="term" value="F:DNA-binding transcription factor activity"/>
    <property type="evidence" value="ECO:0007669"/>
    <property type="project" value="InterPro"/>
</dbReference>
<dbReference type="PROSITE" id="PS50937">
    <property type="entry name" value="HTH_MERR_2"/>
    <property type="match status" value="1"/>
</dbReference>
<dbReference type="Pfam" id="PF13411">
    <property type="entry name" value="MerR_1"/>
    <property type="match status" value="1"/>
</dbReference>
<dbReference type="Proteomes" id="UP000192468">
    <property type="component" value="Unassembled WGS sequence"/>
</dbReference>
<dbReference type="SMART" id="SM00422">
    <property type="entry name" value="HTH_MERR"/>
    <property type="match status" value="1"/>
</dbReference>
<evidence type="ECO:0000313" key="7">
    <source>
        <dbReference type="Proteomes" id="UP000192468"/>
    </source>
</evidence>
<dbReference type="InterPro" id="IPR009061">
    <property type="entry name" value="DNA-bd_dom_put_sf"/>
</dbReference>
<keyword evidence="1" id="KW-0678">Repressor</keyword>
<evidence type="ECO:0000256" key="1">
    <source>
        <dbReference type="ARBA" id="ARBA00022491"/>
    </source>
</evidence>
<reference evidence="6 7" key="1">
    <citation type="submission" date="2017-04" db="EMBL/GenBank/DDBJ databases">
        <authorList>
            <person name="Afonso C.L."/>
            <person name="Miller P.J."/>
            <person name="Scott M.A."/>
            <person name="Spackman E."/>
            <person name="Goraichik I."/>
            <person name="Dimitrov K.M."/>
            <person name="Suarez D.L."/>
            <person name="Swayne D.E."/>
        </authorList>
    </citation>
    <scope>NUCLEOTIDE SEQUENCE [LARGE SCALE GENOMIC DNA]</scope>
    <source>
        <strain evidence="6 7">DSM 12555</strain>
    </source>
</reference>
<dbReference type="RefSeq" id="WP_084113323.1">
    <property type="nucleotide sequence ID" value="NZ_FWXH01000002.1"/>
</dbReference>
<protein>
    <submittedName>
        <fullName evidence="6">DNA-binding transcriptional regulator, MerR family</fullName>
    </submittedName>
</protein>
<dbReference type="PANTHER" id="PTHR30204:SF69">
    <property type="entry name" value="MERR-FAMILY TRANSCRIPTIONAL REGULATOR"/>
    <property type="match status" value="1"/>
</dbReference>
<dbReference type="STRING" id="1121291.SAMN02745134_00098"/>
<keyword evidence="2" id="KW-0805">Transcription regulation</keyword>
<evidence type="ECO:0000313" key="6">
    <source>
        <dbReference type="EMBL" id="SMC16521.1"/>
    </source>
</evidence>
<sequence length="138" mass="16153">MNYTAKEASEITGLSTAALRYYEKEGIIPSICRNELGSRKYSKEDITWVQMIQCLRSANVPVKSIKIYVKLLLEGSSTIDQRINLIEEYKQKMIKDMEYIQNGLNLINSKLSFYEKIKKQNCSNLTYLDEWKMFKESE</sequence>
<organism evidence="6 7">
    <name type="scientific">Clostridium acidisoli DSM 12555</name>
    <dbReference type="NCBI Taxonomy" id="1121291"/>
    <lineage>
        <taxon>Bacteria</taxon>
        <taxon>Bacillati</taxon>
        <taxon>Bacillota</taxon>
        <taxon>Clostridia</taxon>
        <taxon>Eubacteriales</taxon>
        <taxon>Clostridiaceae</taxon>
        <taxon>Clostridium</taxon>
    </lineage>
</organism>
<dbReference type="Gene3D" id="1.10.1660.10">
    <property type="match status" value="1"/>
</dbReference>
<keyword evidence="3 6" id="KW-0238">DNA-binding</keyword>
<evidence type="ECO:0000259" key="5">
    <source>
        <dbReference type="PROSITE" id="PS50937"/>
    </source>
</evidence>
<dbReference type="SUPFAM" id="SSF46955">
    <property type="entry name" value="Putative DNA-binding domain"/>
    <property type="match status" value="1"/>
</dbReference>
<dbReference type="InterPro" id="IPR000551">
    <property type="entry name" value="MerR-type_HTH_dom"/>
</dbReference>
<name>A0A1W1WZF6_9CLOT</name>
<keyword evidence="7" id="KW-1185">Reference proteome</keyword>
<dbReference type="AlphaFoldDB" id="A0A1W1WZF6"/>
<evidence type="ECO:0000256" key="2">
    <source>
        <dbReference type="ARBA" id="ARBA00023015"/>
    </source>
</evidence>
<proteinExistence type="predicted"/>
<evidence type="ECO:0000256" key="3">
    <source>
        <dbReference type="ARBA" id="ARBA00023125"/>
    </source>
</evidence>
<dbReference type="InterPro" id="IPR047057">
    <property type="entry name" value="MerR_fam"/>
</dbReference>
<dbReference type="CDD" id="cd01109">
    <property type="entry name" value="HTH_YyaN"/>
    <property type="match status" value="1"/>
</dbReference>
<dbReference type="EMBL" id="FWXH01000002">
    <property type="protein sequence ID" value="SMC16521.1"/>
    <property type="molecule type" value="Genomic_DNA"/>
</dbReference>
<dbReference type="OrthoDB" id="9811174at2"/>
<dbReference type="GO" id="GO:0003677">
    <property type="term" value="F:DNA binding"/>
    <property type="evidence" value="ECO:0007669"/>
    <property type="project" value="UniProtKB-KW"/>
</dbReference>